<dbReference type="GO" id="GO:0016301">
    <property type="term" value="F:kinase activity"/>
    <property type="evidence" value="ECO:0007669"/>
    <property type="project" value="UniProtKB-KW"/>
</dbReference>
<evidence type="ECO:0000256" key="6">
    <source>
        <dbReference type="ARBA" id="ARBA00022777"/>
    </source>
</evidence>
<feature type="region of interest" description="Disordered" evidence="11">
    <location>
        <begin position="1"/>
        <end position="165"/>
    </location>
</feature>
<dbReference type="Proteomes" id="UP001447188">
    <property type="component" value="Unassembled WGS sequence"/>
</dbReference>
<dbReference type="Gene3D" id="1.10.510.10">
    <property type="entry name" value="Transferase(Phosphotransferase) domain 1"/>
    <property type="match status" value="1"/>
</dbReference>
<dbReference type="EMBL" id="JBBBZM010000057">
    <property type="protein sequence ID" value="KAL0636056.1"/>
    <property type="molecule type" value="Genomic_DNA"/>
</dbReference>
<protein>
    <recommendedName>
        <fullName evidence="1">non-specific serine/threonine protein kinase</fullName>
        <ecNumber evidence="1">2.7.11.1</ecNumber>
    </recommendedName>
</protein>
<dbReference type="InterPro" id="IPR000719">
    <property type="entry name" value="Prot_kinase_dom"/>
</dbReference>
<evidence type="ECO:0000259" key="13">
    <source>
        <dbReference type="PROSITE" id="PS51285"/>
    </source>
</evidence>
<keyword evidence="15" id="KW-1185">Reference proteome</keyword>
<keyword evidence="7 10" id="KW-0067">ATP-binding</keyword>
<feature type="compositionally biased region" description="Polar residues" evidence="11">
    <location>
        <begin position="151"/>
        <end position="161"/>
    </location>
</feature>
<dbReference type="Pfam" id="PF00433">
    <property type="entry name" value="Pkinase_C"/>
    <property type="match status" value="1"/>
</dbReference>
<keyword evidence="2" id="KW-0723">Serine/threonine-protein kinase</keyword>
<evidence type="ECO:0000256" key="7">
    <source>
        <dbReference type="ARBA" id="ARBA00022840"/>
    </source>
</evidence>
<dbReference type="SUPFAM" id="SSF56112">
    <property type="entry name" value="Protein kinase-like (PK-like)"/>
    <property type="match status" value="1"/>
</dbReference>
<feature type="domain" description="Protein kinase" evidence="12">
    <location>
        <begin position="254"/>
        <end position="552"/>
    </location>
</feature>
<feature type="compositionally biased region" description="Polar residues" evidence="11">
    <location>
        <begin position="77"/>
        <end position="89"/>
    </location>
</feature>
<accession>A0ABR3GKJ6</accession>
<dbReference type="Gene3D" id="3.30.200.20">
    <property type="entry name" value="Phosphorylase Kinase, domain 1"/>
    <property type="match status" value="1"/>
</dbReference>
<dbReference type="PROSITE" id="PS50011">
    <property type="entry name" value="PROTEIN_KINASE_DOM"/>
    <property type="match status" value="1"/>
</dbReference>
<gene>
    <name evidence="14" type="primary">DBF2</name>
    <name evidence="14" type="ORF">Q9L58_004962</name>
</gene>
<evidence type="ECO:0000256" key="10">
    <source>
        <dbReference type="PROSITE-ProRule" id="PRU10141"/>
    </source>
</evidence>
<name>A0ABR3GKJ6_9PEZI</name>
<dbReference type="PANTHER" id="PTHR24356">
    <property type="entry name" value="SERINE/THREONINE-PROTEIN KINASE"/>
    <property type="match status" value="1"/>
</dbReference>
<evidence type="ECO:0000256" key="2">
    <source>
        <dbReference type="ARBA" id="ARBA00022527"/>
    </source>
</evidence>
<feature type="compositionally biased region" description="Polar residues" evidence="11">
    <location>
        <begin position="1"/>
        <end position="19"/>
    </location>
</feature>
<dbReference type="InterPro" id="IPR017892">
    <property type="entry name" value="Pkinase_C"/>
</dbReference>
<dbReference type="PROSITE" id="PS51285">
    <property type="entry name" value="AGC_KINASE_CTER"/>
    <property type="match status" value="1"/>
</dbReference>
<dbReference type="EC" id="2.7.11.1" evidence="1"/>
<keyword evidence="4" id="KW-0808">Transferase</keyword>
<dbReference type="InterPro" id="IPR050236">
    <property type="entry name" value="Ser_Thr_kinase_AGC"/>
</dbReference>
<dbReference type="PROSITE" id="PS00107">
    <property type="entry name" value="PROTEIN_KINASE_ATP"/>
    <property type="match status" value="1"/>
</dbReference>
<comment type="caution">
    <text evidence="14">The sequence shown here is derived from an EMBL/GenBank/DDBJ whole genome shotgun (WGS) entry which is preliminary data.</text>
</comment>
<evidence type="ECO:0000259" key="12">
    <source>
        <dbReference type="PROSITE" id="PS50011"/>
    </source>
</evidence>
<dbReference type="InterPro" id="IPR011009">
    <property type="entry name" value="Kinase-like_dom_sf"/>
</dbReference>
<dbReference type="SMART" id="SM00220">
    <property type="entry name" value="S_TKc"/>
    <property type="match status" value="1"/>
</dbReference>
<evidence type="ECO:0000313" key="14">
    <source>
        <dbReference type="EMBL" id="KAL0636056.1"/>
    </source>
</evidence>
<dbReference type="CDD" id="cd05600">
    <property type="entry name" value="STKc_Sid2p_like"/>
    <property type="match status" value="1"/>
</dbReference>
<evidence type="ECO:0000256" key="5">
    <source>
        <dbReference type="ARBA" id="ARBA00022741"/>
    </source>
</evidence>
<dbReference type="Pfam" id="PF00069">
    <property type="entry name" value="Pkinase"/>
    <property type="match status" value="2"/>
</dbReference>
<dbReference type="PANTHER" id="PTHR24356:SF417">
    <property type="entry name" value="CELL CYCLE PROTEIN KINASE DBF2-RELATED"/>
    <property type="match status" value="1"/>
</dbReference>
<comment type="catalytic activity">
    <reaction evidence="8">
        <text>L-threonyl-[protein] + ATP = O-phospho-L-threonyl-[protein] + ADP + H(+)</text>
        <dbReference type="Rhea" id="RHEA:46608"/>
        <dbReference type="Rhea" id="RHEA-COMP:11060"/>
        <dbReference type="Rhea" id="RHEA-COMP:11605"/>
        <dbReference type="ChEBI" id="CHEBI:15378"/>
        <dbReference type="ChEBI" id="CHEBI:30013"/>
        <dbReference type="ChEBI" id="CHEBI:30616"/>
        <dbReference type="ChEBI" id="CHEBI:61977"/>
        <dbReference type="ChEBI" id="CHEBI:456216"/>
        <dbReference type="EC" id="2.7.11.1"/>
    </reaction>
</comment>
<evidence type="ECO:0000256" key="9">
    <source>
        <dbReference type="ARBA" id="ARBA00048679"/>
    </source>
</evidence>
<sequence>MDVPSSTPRRLPARNSQQHTPKHIADIFPPTQPAPLHIRGNSSNNETWDPQPTAQEFTAGIPSGTHLSEMFDRSLQLAPSTPTKPQATPSKRHLNAIHEDDNSGVTGDSSIIKLEDRPQPAQTQTPRRHNKENAPPKGEQPPPGRGGNTGGLQRSYAQRSGRTYDPFRDMTIDEIEKLSKPQVKRLKDVAHLYFYDYYYNLVTYVHTRRSRTEDWKESHKSVSPEEHKTSWTRFAGRERVALRKRRTRLRKGDFQVLTQVGQGGYGQVFLAEHKETREVCALKVMSKKLLFKLDEIRHVLTERDILTAAKSDWLVKLLYAFQDEQSIYLAMEYVPGGDFRTLLNNTGVLHFNHARFYVAEMFASVNALHDLGYIHRDLKPENFLIDSSGHIKLTDFGLSAGKLSPDRMESMKLRLDHVKDMDIPERSTLERRRAYRTLRESDTNYAKSVVGSPDYMAPEVLRGTEQYDFTVDYWSLGCMLYEALAGYPPFAGATVDETWHNLKHWRKVLHKPEYENPNYYLSKRTWDLIMHLVSAREERFHDFKSVQGHSYFSEVNWADLRAKEPPFVPELDSETDAGYFDDFSNEADMAKYKEVHDKQTALENMEERKEEMSKVAFVGFTFKHKKPNFDNFSGYNNDDGQFGTIF</sequence>
<dbReference type="InterPro" id="IPR008271">
    <property type="entry name" value="Ser/Thr_kinase_AS"/>
</dbReference>
<dbReference type="PROSITE" id="PS00108">
    <property type="entry name" value="PROTEIN_KINASE_ST"/>
    <property type="match status" value="1"/>
</dbReference>
<feature type="binding site" evidence="10">
    <location>
        <position position="283"/>
    </location>
    <ligand>
        <name>ATP</name>
        <dbReference type="ChEBI" id="CHEBI:30616"/>
    </ligand>
</feature>
<dbReference type="InterPro" id="IPR017441">
    <property type="entry name" value="Protein_kinase_ATP_BS"/>
</dbReference>
<proteinExistence type="predicted"/>
<evidence type="ECO:0000256" key="4">
    <source>
        <dbReference type="ARBA" id="ARBA00022679"/>
    </source>
</evidence>
<comment type="catalytic activity">
    <reaction evidence="9">
        <text>L-seryl-[protein] + ATP = O-phospho-L-seryl-[protein] + ADP + H(+)</text>
        <dbReference type="Rhea" id="RHEA:17989"/>
        <dbReference type="Rhea" id="RHEA-COMP:9863"/>
        <dbReference type="Rhea" id="RHEA-COMP:11604"/>
        <dbReference type="ChEBI" id="CHEBI:15378"/>
        <dbReference type="ChEBI" id="CHEBI:29999"/>
        <dbReference type="ChEBI" id="CHEBI:30616"/>
        <dbReference type="ChEBI" id="CHEBI:83421"/>
        <dbReference type="ChEBI" id="CHEBI:456216"/>
        <dbReference type="EC" id="2.7.11.1"/>
    </reaction>
</comment>
<evidence type="ECO:0000256" key="11">
    <source>
        <dbReference type="SAM" id="MobiDB-lite"/>
    </source>
</evidence>
<evidence type="ECO:0000256" key="3">
    <source>
        <dbReference type="ARBA" id="ARBA00022553"/>
    </source>
</evidence>
<feature type="compositionally biased region" description="Polar residues" evidence="11">
    <location>
        <begin position="40"/>
        <end position="56"/>
    </location>
</feature>
<evidence type="ECO:0000256" key="1">
    <source>
        <dbReference type="ARBA" id="ARBA00012513"/>
    </source>
</evidence>
<feature type="domain" description="AGC-kinase C-terminal" evidence="13">
    <location>
        <begin position="553"/>
        <end position="632"/>
    </location>
</feature>
<evidence type="ECO:0000256" key="8">
    <source>
        <dbReference type="ARBA" id="ARBA00047899"/>
    </source>
</evidence>
<keyword evidence="5 10" id="KW-0547">Nucleotide-binding</keyword>
<organism evidence="14 15">
    <name type="scientific">Discina gigas</name>
    <dbReference type="NCBI Taxonomy" id="1032678"/>
    <lineage>
        <taxon>Eukaryota</taxon>
        <taxon>Fungi</taxon>
        <taxon>Dikarya</taxon>
        <taxon>Ascomycota</taxon>
        <taxon>Pezizomycotina</taxon>
        <taxon>Pezizomycetes</taxon>
        <taxon>Pezizales</taxon>
        <taxon>Discinaceae</taxon>
        <taxon>Discina</taxon>
    </lineage>
</organism>
<reference evidence="14 15" key="1">
    <citation type="submission" date="2024-02" db="EMBL/GenBank/DDBJ databases">
        <title>Discinaceae phylogenomics.</title>
        <authorList>
            <person name="Dirks A.C."/>
            <person name="James T.Y."/>
        </authorList>
    </citation>
    <scope>NUCLEOTIDE SEQUENCE [LARGE SCALE GENOMIC DNA]</scope>
    <source>
        <strain evidence="14 15">ACD0624</strain>
    </source>
</reference>
<keyword evidence="6 14" id="KW-0418">Kinase</keyword>
<dbReference type="SMART" id="SM00133">
    <property type="entry name" value="S_TK_X"/>
    <property type="match status" value="1"/>
</dbReference>
<dbReference type="InterPro" id="IPR000961">
    <property type="entry name" value="AGC-kinase_C"/>
</dbReference>
<keyword evidence="3" id="KW-0597">Phosphoprotein</keyword>
<evidence type="ECO:0000313" key="15">
    <source>
        <dbReference type="Proteomes" id="UP001447188"/>
    </source>
</evidence>